<evidence type="ECO:0000313" key="2">
    <source>
        <dbReference type="EMBL" id="CAH0726694.1"/>
    </source>
</evidence>
<accession>A0A8J9UXN1</accession>
<dbReference type="Proteomes" id="UP000838878">
    <property type="component" value="Chromosome 6"/>
</dbReference>
<evidence type="ECO:0000256" key="1">
    <source>
        <dbReference type="SAM" id="MobiDB-lite"/>
    </source>
</evidence>
<protein>
    <submittedName>
        <fullName evidence="2">Uncharacterized protein</fullName>
    </submittedName>
</protein>
<name>A0A8J9UXN1_9NEOP</name>
<keyword evidence="3" id="KW-1185">Reference proteome</keyword>
<sequence length="93" mass="10219">MNRCRRSGAAMLLWRRSVALREQNTVCWAGVEHHLPAAPLSIAISAIAHVPCSGARAATVTHAPRPPRPRTWSTTQPIYTPPALYTPRPMVTL</sequence>
<dbReference type="AlphaFoldDB" id="A0A8J9UXN1"/>
<feature type="non-terminal residue" evidence="2">
    <location>
        <position position="93"/>
    </location>
</feature>
<organism evidence="2 3">
    <name type="scientific">Brenthis ino</name>
    <name type="common">lesser marbled fritillary</name>
    <dbReference type="NCBI Taxonomy" id="405034"/>
    <lineage>
        <taxon>Eukaryota</taxon>
        <taxon>Metazoa</taxon>
        <taxon>Ecdysozoa</taxon>
        <taxon>Arthropoda</taxon>
        <taxon>Hexapoda</taxon>
        <taxon>Insecta</taxon>
        <taxon>Pterygota</taxon>
        <taxon>Neoptera</taxon>
        <taxon>Endopterygota</taxon>
        <taxon>Lepidoptera</taxon>
        <taxon>Glossata</taxon>
        <taxon>Ditrysia</taxon>
        <taxon>Papilionoidea</taxon>
        <taxon>Nymphalidae</taxon>
        <taxon>Heliconiinae</taxon>
        <taxon>Argynnini</taxon>
        <taxon>Brenthis</taxon>
    </lineage>
</organism>
<gene>
    <name evidence="2" type="ORF">BINO364_LOCUS12126</name>
</gene>
<dbReference type="EMBL" id="OV170226">
    <property type="protein sequence ID" value="CAH0726694.1"/>
    <property type="molecule type" value="Genomic_DNA"/>
</dbReference>
<evidence type="ECO:0000313" key="3">
    <source>
        <dbReference type="Proteomes" id="UP000838878"/>
    </source>
</evidence>
<proteinExistence type="predicted"/>
<feature type="region of interest" description="Disordered" evidence="1">
    <location>
        <begin position="59"/>
        <end position="80"/>
    </location>
</feature>
<reference evidence="2" key="1">
    <citation type="submission" date="2021-12" db="EMBL/GenBank/DDBJ databases">
        <authorList>
            <person name="Martin H S."/>
        </authorList>
    </citation>
    <scope>NUCLEOTIDE SEQUENCE</scope>
</reference>